<dbReference type="AlphaFoldDB" id="A0A7V7PQR5"/>
<evidence type="ECO:0000256" key="2">
    <source>
        <dbReference type="ARBA" id="ARBA00018329"/>
    </source>
</evidence>
<dbReference type="HAMAP" id="MF_00380">
    <property type="entry name" value="IHF_alpha"/>
    <property type="match status" value="1"/>
</dbReference>
<comment type="caution">
    <text evidence="11">The sequence shown here is derived from an EMBL/GenBank/DDBJ whole genome shotgun (WGS) entry which is preliminary data.</text>
</comment>
<keyword evidence="3 8" id="KW-0810">Translation regulation</keyword>
<dbReference type="InterPro" id="IPR020816">
    <property type="entry name" value="Histone-like_DNA-bd_CS"/>
</dbReference>
<dbReference type="Gene3D" id="4.10.520.10">
    <property type="entry name" value="IHF-like DNA-binding proteins"/>
    <property type="match status" value="1"/>
</dbReference>
<dbReference type="InterPro" id="IPR000119">
    <property type="entry name" value="Hist_DNA-bd"/>
</dbReference>
<dbReference type="CDD" id="cd13835">
    <property type="entry name" value="IHF_A"/>
    <property type="match status" value="1"/>
</dbReference>
<dbReference type="SUPFAM" id="SSF47729">
    <property type="entry name" value="IHF-like DNA-binding proteins"/>
    <property type="match status" value="1"/>
</dbReference>
<keyword evidence="6 8" id="KW-0804">Transcription</keyword>
<keyword evidence="4 8" id="KW-0805">Transcription regulation</keyword>
<dbReference type="Proteomes" id="UP000432089">
    <property type="component" value="Unassembled WGS sequence"/>
</dbReference>
<dbReference type="GO" id="GO:0003677">
    <property type="term" value="F:DNA binding"/>
    <property type="evidence" value="ECO:0007669"/>
    <property type="project" value="UniProtKB-UniRule"/>
</dbReference>
<evidence type="ECO:0000256" key="4">
    <source>
        <dbReference type="ARBA" id="ARBA00023015"/>
    </source>
</evidence>
<comment type="similarity">
    <text evidence="1 8 9">Belongs to the bacterial histone-like protein family.</text>
</comment>
<organism evidence="11 12">
    <name type="scientific">Plantimonas leprariae</name>
    <dbReference type="NCBI Taxonomy" id="2615207"/>
    <lineage>
        <taxon>Bacteria</taxon>
        <taxon>Pseudomonadati</taxon>
        <taxon>Pseudomonadota</taxon>
        <taxon>Alphaproteobacteria</taxon>
        <taxon>Hyphomicrobiales</taxon>
        <taxon>Aurantimonadaceae</taxon>
        <taxon>Plantimonas</taxon>
    </lineage>
</organism>
<dbReference type="GO" id="GO:0006417">
    <property type="term" value="P:regulation of translation"/>
    <property type="evidence" value="ECO:0007669"/>
    <property type="project" value="UniProtKB-UniRule"/>
</dbReference>
<dbReference type="NCBIfam" id="TIGR00987">
    <property type="entry name" value="himA"/>
    <property type="match status" value="1"/>
</dbReference>
<sequence length="116" mass="12672">MSDKTITRADLAEAVFRKIGLSRTESASLVEMILEEMCSTIARGESVKISSFGSFLVRDKNERVGRNPKTGEEVPILPRRVAVFKPSNVMKDRILEAHSKRIGGGVSVTPALKAAE</sequence>
<dbReference type="GO" id="GO:0030527">
    <property type="term" value="F:structural constituent of chromatin"/>
    <property type="evidence" value="ECO:0007669"/>
    <property type="project" value="InterPro"/>
</dbReference>
<dbReference type="GO" id="GO:0006355">
    <property type="term" value="P:regulation of DNA-templated transcription"/>
    <property type="evidence" value="ECO:0007669"/>
    <property type="project" value="UniProtKB-UniRule"/>
</dbReference>
<comment type="function">
    <text evidence="8 10">This protein is one of the two subunits of integration host factor, a specific DNA-binding protein that functions in genetic recombination as well as in transcriptional and translational control.</text>
</comment>
<dbReference type="EMBL" id="VZDO01000004">
    <property type="protein sequence ID" value="KAB0680719.1"/>
    <property type="molecule type" value="Genomic_DNA"/>
</dbReference>
<dbReference type="NCBIfam" id="NF001401">
    <property type="entry name" value="PRK00285.1"/>
    <property type="match status" value="1"/>
</dbReference>
<evidence type="ECO:0000256" key="1">
    <source>
        <dbReference type="ARBA" id="ARBA00010529"/>
    </source>
</evidence>
<reference evidence="11 12" key="1">
    <citation type="submission" date="2019-09" db="EMBL/GenBank/DDBJ databases">
        <title>YIM 132180 draft genome.</title>
        <authorList>
            <person name="Zhang K."/>
        </authorList>
    </citation>
    <scope>NUCLEOTIDE SEQUENCE [LARGE SCALE GENOMIC DNA]</scope>
    <source>
        <strain evidence="11 12">YIM 132180</strain>
    </source>
</reference>
<evidence type="ECO:0000313" key="11">
    <source>
        <dbReference type="EMBL" id="KAB0680719.1"/>
    </source>
</evidence>
<proteinExistence type="inferred from homology"/>
<gene>
    <name evidence="8" type="primary">ihfA</name>
    <name evidence="8" type="synonym">himA</name>
    <name evidence="11" type="ORF">F6X38_06855</name>
</gene>
<keyword evidence="12" id="KW-1185">Reference proteome</keyword>
<keyword evidence="5 8" id="KW-0238">DNA-binding</keyword>
<evidence type="ECO:0000256" key="10">
    <source>
        <dbReference type="RuleBase" id="RU004485"/>
    </source>
</evidence>
<name>A0A7V7PQR5_9HYPH</name>
<evidence type="ECO:0000256" key="7">
    <source>
        <dbReference type="ARBA" id="ARBA00023172"/>
    </source>
</evidence>
<evidence type="ECO:0000256" key="8">
    <source>
        <dbReference type="HAMAP-Rule" id="MF_00380"/>
    </source>
</evidence>
<protein>
    <recommendedName>
        <fullName evidence="2 8">Integration host factor subunit alpha</fullName>
        <shortName evidence="8">IHF-alpha</shortName>
    </recommendedName>
</protein>
<evidence type="ECO:0000313" key="12">
    <source>
        <dbReference type="Proteomes" id="UP000432089"/>
    </source>
</evidence>
<dbReference type="PROSITE" id="PS00045">
    <property type="entry name" value="HISTONE_LIKE"/>
    <property type="match status" value="1"/>
</dbReference>
<dbReference type="GO" id="GO:0009893">
    <property type="term" value="P:positive regulation of metabolic process"/>
    <property type="evidence" value="ECO:0007669"/>
    <property type="project" value="UniProtKB-ARBA"/>
</dbReference>
<dbReference type="GO" id="GO:0006310">
    <property type="term" value="P:DNA recombination"/>
    <property type="evidence" value="ECO:0007669"/>
    <property type="project" value="UniProtKB-UniRule"/>
</dbReference>
<dbReference type="Pfam" id="PF00216">
    <property type="entry name" value="Bac_DNA_binding"/>
    <property type="match status" value="1"/>
</dbReference>
<evidence type="ECO:0000256" key="6">
    <source>
        <dbReference type="ARBA" id="ARBA00023163"/>
    </source>
</evidence>
<evidence type="ECO:0000256" key="9">
    <source>
        <dbReference type="RuleBase" id="RU003939"/>
    </source>
</evidence>
<dbReference type="PANTHER" id="PTHR33175">
    <property type="entry name" value="DNA-BINDING PROTEIN HU"/>
    <property type="match status" value="1"/>
</dbReference>
<dbReference type="PANTHER" id="PTHR33175:SF2">
    <property type="entry name" value="INTEGRATION HOST FACTOR SUBUNIT ALPHA"/>
    <property type="match status" value="1"/>
</dbReference>
<evidence type="ECO:0000256" key="3">
    <source>
        <dbReference type="ARBA" id="ARBA00022845"/>
    </source>
</evidence>
<dbReference type="InterPro" id="IPR010992">
    <property type="entry name" value="IHF-like_DNA-bd_dom_sf"/>
</dbReference>
<keyword evidence="7 8" id="KW-0233">DNA recombination</keyword>
<dbReference type="InterPro" id="IPR005684">
    <property type="entry name" value="IHF_alpha"/>
</dbReference>
<dbReference type="RefSeq" id="WP_150968871.1">
    <property type="nucleotide sequence ID" value="NZ_VZDO01000004.1"/>
</dbReference>
<comment type="subunit">
    <text evidence="8 10">Heterodimer of an alpha and a beta chain.</text>
</comment>
<evidence type="ECO:0000256" key="5">
    <source>
        <dbReference type="ARBA" id="ARBA00023125"/>
    </source>
</evidence>
<accession>A0A7V7PQR5</accession>
<dbReference type="SMART" id="SM00411">
    <property type="entry name" value="BHL"/>
    <property type="match status" value="1"/>
</dbReference>
<dbReference type="GO" id="GO:0005829">
    <property type="term" value="C:cytosol"/>
    <property type="evidence" value="ECO:0007669"/>
    <property type="project" value="TreeGrafter"/>
</dbReference>
<dbReference type="PRINTS" id="PR01727">
    <property type="entry name" value="DNABINDINGHU"/>
</dbReference>